<reference evidence="4" key="1">
    <citation type="submission" date="2022-12" db="EMBL/GenBank/DDBJ databases">
        <title>Reference genome sequencing for broad-spectrum identification of bacterial and archaeal isolates by mass spectrometry.</title>
        <authorList>
            <person name="Sekiguchi Y."/>
            <person name="Tourlousse D.M."/>
        </authorList>
    </citation>
    <scope>NUCLEOTIDE SEQUENCE</scope>
    <source>
        <strain evidence="4">10succ1</strain>
    </source>
</reference>
<dbReference type="Pfam" id="PF00293">
    <property type="entry name" value="NUDIX"/>
    <property type="match status" value="1"/>
</dbReference>
<evidence type="ECO:0000259" key="3">
    <source>
        <dbReference type="PROSITE" id="PS51462"/>
    </source>
</evidence>
<comment type="caution">
    <text evidence="4">The sequence shown here is derived from an EMBL/GenBank/DDBJ whole genome shotgun (WGS) entry which is preliminary data.</text>
</comment>
<dbReference type="InterPro" id="IPR020476">
    <property type="entry name" value="Nudix_hydrolase"/>
</dbReference>
<dbReference type="Proteomes" id="UP001144471">
    <property type="component" value="Unassembled WGS sequence"/>
</dbReference>
<dbReference type="EMBL" id="BSDY01000012">
    <property type="protein sequence ID" value="GLI57020.1"/>
    <property type="molecule type" value="Genomic_DNA"/>
</dbReference>
<dbReference type="InterPro" id="IPR015797">
    <property type="entry name" value="NUDIX_hydrolase-like_dom_sf"/>
</dbReference>
<evidence type="ECO:0000313" key="5">
    <source>
        <dbReference type="Proteomes" id="UP001144471"/>
    </source>
</evidence>
<dbReference type="CDD" id="cd18880">
    <property type="entry name" value="NUDIX_ADPRase"/>
    <property type="match status" value="1"/>
</dbReference>
<evidence type="ECO:0000256" key="1">
    <source>
        <dbReference type="ARBA" id="ARBA00001946"/>
    </source>
</evidence>
<gene>
    <name evidence="4" type="ORF">PM10SUCC1_25340</name>
</gene>
<dbReference type="PRINTS" id="PR00502">
    <property type="entry name" value="NUDIXFAMILY"/>
</dbReference>
<name>A0A9W6LPK2_9FUSO</name>
<dbReference type="RefSeq" id="WP_281836454.1">
    <property type="nucleotide sequence ID" value="NZ_BSDY01000012.1"/>
</dbReference>
<dbReference type="AlphaFoldDB" id="A0A9W6LPK2"/>
<evidence type="ECO:0000313" key="4">
    <source>
        <dbReference type="EMBL" id="GLI57020.1"/>
    </source>
</evidence>
<comment type="cofactor">
    <cofactor evidence="1">
        <name>Mg(2+)</name>
        <dbReference type="ChEBI" id="CHEBI:18420"/>
    </cofactor>
</comment>
<dbReference type="GO" id="GO:0016787">
    <property type="term" value="F:hydrolase activity"/>
    <property type="evidence" value="ECO:0007669"/>
    <property type="project" value="UniProtKB-KW"/>
</dbReference>
<dbReference type="InterPro" id="IPR000086">
    <property type="entry name" value="NUDIX_hydrolase_dom"/>
</dbReference>
<dbReference type="PROSITE" id="PS51462">
    <property type="entry name" value="NUDIX"/>
    <property type="match status" value="1"/>
</dbReference>
<protein>
    <recommendedName>
        <fullName evidence="3">Nudix hydrolase domain-containing protein</fullName>
    </recommendedName>
</protein>
<feature type="domain" description="Nudix hydrolase" evidence="3">
    <location>
        <begin position="3"/>
        <end position="132"/>
    </location>
</feature>
<keyword evidence="5" id="KW-1185">Reference proteome</keyword>
<evidence type="ECO:0000256" key="2">
    <source>
        <dbReference type="ARBA" id="ARBA00022801"/>
    </source>
</evidence>
<sequence>MEKPRVRAAGILIKDGKILLIRHQKGKNSYWLLPGGGVDYGETMEASLKREFLEECNIDVEIGRMAFVSQGIAPDKSRHIIHMTFEVEYTGGELRVGDEGILKEVSFLPVEELDKVTLYPNMKRELKEYFSGKKELRYLGNRWE</sequence>
<organism evidence="4 5">
    <name type="scientific">Propionigenium maris DSM 9537</name>
    <dbReference type="NCBI Taxonomy" id="1123000"/>
    <lineage>
        <taxon>Bacteria</taxon>
        <taxon>Fusobacteriati</taxon>
        <taxon>Fusobacteriota</taxon>
        <taxon>Fusobacteriia</taxon>
        <taxon>Fusobacteriales</taxon>
        <taxon>Fusobacteriaceae</taxon>
        <taxon>Propionigenium</taxon>
    </lineage>
</organism>
<dbReference type="Gene3D" id="3.90.79.10">
    <property type="entry name" value="Nucleoside Triphosphate Pyrophosphohydrolase"/>
    <property type="match status" value="1"/>
</dbReference>
<dbReference type="PANTHER" id="PTHR43046">
    <property type="entry name" value="GDP-MANNOSE MANNOSYL HYDROLASE"/>
    <property type="match status" value="1"/>
</dbReference>
<keyword evidence="2" id="KW-0378">Hydrolase</keyword>
<dbReference type="PANTHER" id="PTHR43046:SF14">
    <property type="entry name" value="MUTT_NUDIX FAMILY PROTEIN"/>
    <property type="match status" value="1"/>
</dbReference>
<dbReference type="SUPFAM" id="SSF55811">
    <property type="entry name" value="Nudix"/>
    <property type="match status" value="1"/>
</dbReference>
<accession>A0A9W6LPK2</accession>
<proteinExistence type="predicted"/>